<dbReference type="Proteomes" id="UP000220005">
    <property type="component" value="Unassembled WGS sequence"/>
</dbReference>
<organism evidence="1 2">
    <name type="scientific">Faecalibacterium prausnitzii</name>
    <dbReference type="NCBI Taxonomy" id="853"/>
    <lineage>
        <taxon>Bacteria</taxon>
        <taxon>Bacillati</taxon>
        <taxon>Bacillota</taxon>
        <taxon>Clostridia</taxon>
        <taxon>Eubacteriales</taxon>
        <taxon>Oscillospiraceae</taxon>
        <taxon>Faecalibacterium</taxon>
    </lineage>
</organism>
<evidence type="ECO:0000313" key="1">
    <source>
        <dbReference type="EMBL" id="PDX80127.1"/>
    </source>
</evidence>
<dbReference type="Pfam" id="PF13707">
    <property type="entry name" value="RloB"/>
    <property type="match status" value="1"/>
</dbReference>
<dbReference type="RefSeq" id="WP_097840370.1">
    <property type="nucleotide sequence ID" value="NZ_NMTY01000033.1"/>
</dbReference>
<dbReference type="InterPro" id="IPR025591">
    <property type="entry name" value="RloB"/>
</dbReference>
<evidence type="ECO:0000313" key="2">
    <source>
        <dbReference type="Proteomes" id="UP000220005"/>
    </source>
</evidence>
<comment type="caution">
    <text evidence="1">The sequence shown here is derived from an EMBL/GenBank/DDBJ whole genome shotgun (WGS) entry which is preliminary data.</text>
</comment>
<protein>
    <submittedName>
        <fullName evidence="1">RloB-like protein</fullName>
    </submittedName>
</protein>
<dbReference type="AlphaFoldDB" id="A0A2A7ALU5"/>
<name>A0A2A7ALU5_9FIRM</name>
<gene>
    <name evidence="1" type="ORF">CGS58_14540</name>
</gene>
<proteinExistence type="predicted"/>
<sequence>MGRIKEISRKSAHARKRNPVVYLICEGSETEIRYFKRFRSRGCNIDIIPISSQYKSADRLVQKAKATMGNNPYYPEDGDSIWCVFDRDDNSNEVLLRAKQSAQKEGYHLAYSNPSFELWFLLHFVNQQAEVEDCQALIRLLKQTSRISDYEKNKDYFDVLKPLQATAIQRAKARADQVQKQGLEPISRQSNPLTTVWELVEYLNSKI</sequence>
<reference evidence="1 2" key="1">
    <citation type="journal article" date="2017" name="Front. Microbiol.">
        <title>New Insights into the Diversity of the Genus Faecalibacterium.</title>
        <authorList>
            <person name="Benevides L."/>
            <person name="Burman S."/>
            <person name="Martin R."/>
            <person name="Robert V."/>
            <person name="Thomas M."/>
            <person name="Miquel S."/>
            <person name="Chain F."/>
            <person name="Sokol H."/>
            <person name="Bermudez-Humaran L.G."/>
            <person name="Morrison M."/>
            <person name="Langella P."/>
            <person name="Azevedo V.A."/>
            <person name="Chatel J.M."/>
            <person name="Soares S."/>
        </authorList>
    </citation>
    <scope>NUCLEOTIDE SEQUENCE [LARGE SCALE GENOMIC DNA]</scope>
    <source>
        <strain evidence="1 2">CNCM I 4575</strain>
    </source>
</reference>
<accession>A0A2A7ALU5</accession>
<dbReference type="EMBL" id="NMTY01000033">
    <property type="protein sequence ID" value="PDX80127.1"/>
    <property type="molecule type" value="Genomic_DNA"/>
</dbReference>